<dbReference type="Pfam" id="PF02836">
    <property type="entry name" value="Glyco_hydro_2_C"/>
    <property type="match status" value="1"/>
</dbReference>
<evidence type="ECO:0000256" key="2">
    <source>
        <dbReference type="ARBA" id="ARBA00007401"/>
    </source>
</evidence>
<dbReference type="EMBL" id="BMFZ01000015">
    <property type="protein sequence ID" value="GGA60672.1"/>
    <property type="molecule type" value="Genomic_DNA"/>
</dbReference>
<dbReference type="InterPro" id="IPR017853">
    <property type="entry name" value="GH"/>
</dbReference>
<comment type="caution">
    <text evidence="8">The sequence shown here is derived from an EMBL/GenBank/DDBJ whole genome shotgun (WGS) entry which is preliminary data.</text>
</comment>
<evidence type="ECO:0000313" key="8">
    <source>
        <dbReference type="EMBL" id="GGA60672.1"/>
    </source>
</evidence>
<dbReference type="PANTHER" id="PTHR46323:SF2">
    <property type="entry name" value="BETA-GALACTOSIDASE"/>
    <property type="match status" value="1"/>
</dbReference>
<dbReference type="InterPro" id="IPR036156">
    <property type="entry name" value="Beta-gal/glucu_dom_sf"/>
</dbReference>
<dbReference type="PANTHER" id="PTHR46323">
    <property type="entry name" value="BETA-GALACTOSIDASE"/>
    <property type="match status" value="1"/>
</dbReference>
<accession>A0ABQ1H7P5</accession>
<evidence type="ECO:0000256" key="1">
    <source>
        <dbReference type="ARBA" id="ARBA00001412"/>
    </source>
</evidence>
<feature type="domain" description="Glycoside hydrolase family 2 immunoglobulin-like beta-sandwich" evidence="6">
    <location>
        <begin position="8"/>
        <end position="121"/>
    </location>
</feature>
<dbReference type="Pfam" id="PF00703">
    <property type="entry name" value="Glyco_hydro_2"/>
    <property type="match status" value="1"/>
</dbReference>
<dbReference type="EC" id="3.2.1.23" evidence="3"/>
<dbReference type="InterPro" id="IPR006102">
    <property type="entry name" value="Ig-like_GH2"/>
</dbReference>
<feature type="domain" description="Glycoside hydrolase family 2 catalytic" evidence="7">
    <location>
        <begin position="123"/>
        <end position="167"/>
    </location>
</feature>
<dbReference type="Gene3D" id="3.20.20.80">
    <property type="entry name" value="Glycosidases"/>
    <property type="match status" value="1"/>
</dbReference>
<evidence type="ECO:0000259" key="7">
    <source>
        <dbReference type="Pfam" id="PF02836"/>
    </source>
</evidence>
<organism evidence="8 9">
    <name type="scientific">Hafnia psychrotolerans</name>
    <dbReference type="NCBI Taxonomy" id="1477018"/>
    <lineage>
        <taxon>Bacteria</taxon>
        <taxon>Pseudomonadati</taxon>
        <taxon>Pseudomonadota</taxon>
        <taxon>Gammaproteobacteria</taxon>
        <taxon>Enterobacterales</taxon>
        <taxon>Hafniaceae</taxon>
        <taxon>Hafnia</taxon>
    </lineage>
</organism>
<evidence type="ECO:0000256" key="3">
    <source>
        <dbReference type="ARBA" id="ARBA00012756"/>
    </source>
</evidence>
<reference evidence="9" key="1">
    <citation type="journal article" date="2019" name="Int. J. Syst. Evol. Microbiol.">
        <title>The Global Catalogue of Microorganisms (GCM) 10K type strain sequencing project: providing services to taxonomists for standard genome sequencing and annotation.</title>
        <authorList>
            <consortium name="The Broad Institute Genomics Platform"/>
            <consortium name="The Broad Institute Genome Sequencing Center for Infectious Disease"/>
            <person name="Wu L."/>
            <person name="Ma J."/>
        </authorList>
    </citation>
    <scope>NUCLEOTIDE SEQUENCE [LARGE SCALE GENOMIC DNA]</scope>
    <source>
        <strain evidence="9">CGMCC 1.12806</strain>
    </source>
</reference>
<evidence type="ECO:0000313" key="9">
    <source>
        <dbReference type="Proteomes" id="UP000627464"/>
    </source>
</evidence>
<sequence length="184" mass="21001">MHKPAEQITDYQVRTHLFHDFTQAELEVQVSAAVPQETARDYQVHVQLWLGDEFIAEHQQALGSEIIDERGHAFDKTTVRLPVSHPALWSAEQPALYRVVISLISPTGELIEAEACDVGFRQVEISNGLLKVNGQPVLIRGTNRHEHHPENGQVMDEATMRRDIVNMVYTWWMKPISKLTVCNR</sequence>
<comment type="catalytic activity">
    <reaction evidence="1">
        <text>Hydrolysis of terminal non-reducing beta-D-galactose residues in beta-D-galactosides.</text>
        <dbReference type="EC" id="3.2.1.23"/>
    </reaction>
</comment>
<dbReference type="SUPFAM" id="SSF49303">
    <property type="entry name" value="beta-Galactosidase/glucuronidase domain"/>
    <property type="match status" value="1"/>
</dbReference>
<protein>
    <recommendedName>
        <fullName evidence="3">beta-galactosidase</fullName>
        <ecNumber evidence="3">3.2.1.23</ecNumber>
    </recommendedName>
</protein>
<dbReference type="Gene3D" id="2.60.40.10">
    <property type="entry name" value="Immunoglobulins"/>
    <property type="match status" value="1"/>
</dbReference>
<keyword evidence="9" id="KW-1185">Reference proteome</keyword>
<gene>
    <name evidence="8" type="ORF">GCM10011328_40140</name>
</gene>
<evidence type="ECO:0000256" key="5">
    <source>
        <dbReference type="ARBA" id="ARBA00023295"/>
    </source>
</evidence>
<keyword evidence="4" id="KW-0378">Hydrolase</keyword>
<comment type="similarity">
    <text evidence="2">Belongs to the glycosyl hydrolase 2 family.</text>
</comment>
<dbReference type="Proteomes" id="UP000627464">
    <property type="component" value="Unassembled WGS sequence"/>
</dbReference>
<dbReference type="InterPro" id="IPR013783">
    <property type="entry name" value="Ig-like_fold"/>
</dbReference>
<name>A0ABQ1H7P5_9GAMM</name>
<evidence type="ECO:0000259" key="6">
    <source>
        <dbReference type="Pfam" id="PF00703"/>
    </source>
</evidence>
<keyword evidence="5" id="KW-0326">Glycosidase</keyword>
<dbReference type="SUPFAM" id="SSF51445">
    <property type="entry name" value="(Trans)glycosidases"/>
    <property type="match status" value="1"/>
</dbReference>
<evidence type="ECO:0000256" key="4">
    <source>
        <dbReference type="ARBA" id="ARBA00022801"/>
    </source>
</evidence>
<proteinExistence type="inferred from homology"/>
<dbReference type="InterPro" id="IPR050347">
    <property type="entry name" value="Bact_Beta-galactosidase"/>
</dbReference>
<dbReference type="InterPro" id="IPR006103">
    <property type="entry name" value="Glyco_hydro_2_cat"/>
</dbReference>